<dbReference type="EMBL" id="UINC01033194">
    <property type="protein sequence ID" value="SVB22085.1"/>
    <property type="molecule type" value="Genomic_DNA"/>
</dbReference>
<name>A0A382C7L1_9ZZZZ</name>
<dbReference type="AlphaFoldDB" id="A0A382C7L1"/>
<dbReference type="InterPro" id="IPR036676">
    <property type="entry name" value="PurM-like_C_sf"/>
</dbReference>
<dbReference type="Gene3D" id="3.90.650.10">
    <property type="entry name" value="PurM-like C-terminal domain"/>
    <property type="match status" value="1"/>
</dbReference>
<proteinExistence type="predicted"/>
<organism evidence="1">
    <name type="scientific">marine metagenome</name>
    <dbReference type="NCBI Taxonomy" id="408172"/>
    <lineage>
        <taxon>unclassified sequences</taxon>
        <taxon>metagenomes</taxon>
        <taxon>ecological metagenomes</taxon>
    </lineage>
</organism>
<protein>
    <submittedName>
        <fullName evidence="1">Uncharacterized protein</fullName>
    </submittedName>
</protein>
<gene>
    <name evidence="1" type="ORF">METZ01_LOCUS174939</name>
</gene>
<sequence length="312" mass="35215">MKLSKIHKYLGRLPKPIENQFIKLFQKSFTIQNTFRNELDQVKTISPHNPSLILIAQGKSDIRYFVGDHIINSRYGKKINSISNDKGSIILGSEDITIKKESPSLGRVYLLKGKKNHSFISALKKSELIIDISPVHKCALGNALYELIKTNTCGISINIDTVKNLAAKSIHGLLIHVDRQSVNRFQSFVSSKNIEFILLGQLIKELAVIINAGEKEVGFISVEVLNIIENEIFYSDEIKMQISIPKDPEPKLKVKKNYNKDLRALFCNNKNIDETKILTKNGKHYGYASNDSDYIKFYDLKMSAITAISNAS</sequence>
<reference evidence="1" key="1">
    <citation type="submission" date="2018-05" db="EMBL/GenBank/DDBJ databases">
        <authorList>
            <person name="Lanie J.A."/>
            <person name="Ng W.-L."/>
            <person name="Kazmierczak K.M."/>
            <person name="Andrzejewski T.M."/>
            <person name="Davidsen T.M."/>
            <person name="Wayne K.J."/>
            <person name="Tettelin H."/>
            <person name="Glass J.I."/>
            <person name="Rusch D."/>
            <person name="Podicherti R."/>
            <person name="Tsui H.-C.T."/>
            <person name="Winkler M.E."/>
        </authorList>
    </citation>
    <scope>NUCLEOTIDE SEQUENCE</scope>
</reference>
<dbReference type="SUPFAM" id="SSF56042">
    <property type="entry name" value="PurM C-terminal domain-like"/>
    <property type="match status" value="1"/>
</dbReference>
<accession>A0A382C7L1</accession>
<feature type="non-terminal residue" evidence="1">
    <location>
        <position position="312"/>
    </location>
</feature>
<evidence type="ECO:0000313" key="1">
    <source>
        <dbReference type="EMBL" id="SVB22085.1"/>
    </source>
</evidence>